<dbReference type="AlphaFoldDB" id="A0A7U3YND3"/>
<feature type="domain" description="Bacteriophage Mu GpT" evidence="1">
    <location>
        <begin position="9"/>
        <end position="296"/>
    </location>
</feature>
<dbReference type="Pfam" id="PF10124">
    <property type="entry name" value="Mu-like_gpT"/>
    <property type="match status" value="1"/>
</dbReference>
<evidence type="ECO:0000313" key="3">
    <source>
        <dbReference type="Proteomes" id="UP000006365"/>
    </source>
</evidence>
<dbReference type="RefSeq" id="WP_015725101.1">
    <property type="nucleotide sequence ID" value="NC_014972.1"/>
</dbReference>
<sequence length="297" mass="33426">MIINSSNLAGMYRGFKAVYQRGFDNAESQWQQVATRVPSTTLIEDYGWIGEIPGMREWVGDRHINNLSMHDYSIKNKSFELTVGVDRDRIEDDQYGIYAPMMENMGFEARIHPDKLVFALMTAGFATPCYDGQYFFDSDHPVLDADGNVTSVSNVQSGSGNPWFLLDTRRPLKPIIFQDRKAANFVLLNQERDENVFMRKTFLYGVDSRCNVGFGFWQMAFGSKATLDATNFEAAYDAMGAFKKDWGEPLGVVPNLLVVGPSNYSKAKKIIEAQLINGGDSNTNYKAVDLLKVPWLA</sequence>
<evidence type="ECO:0000313" key="2">
    <source>
        <dbReference type="EMBL" id="ADW18575.1"/>
    </source>
</evidence>
<proteinExistence type="predicted"/>
<accession>A0A7U3YND3</accession>
<dbReference type="EMBL" id="CP002364">
    <property type="protein sequence ID" value="ADW18575.1"/>
    <property type="molecule type" value="Genomic_DNA"/>
</dbReference>
<gene>
    <name evidence="2" type="ordered locus">Despr_2436</name>
</gene>
<organism evidence="2 3">
    <name type="scientific">Desulfobulbus propionicus (strain ATCC 33891 / DSM 2032 / VKM B-1956 / 1pr3)</name>
    <dbReference type="NCBI Taxonomy" id="577650"/>
    <lineage>
        <taxon>Bacteria</taxon>
        <taxon>Pseudomonadati</taxon>
        <taxon>Thermodesulfobacteriota</taxon>
        <taxon>Desulfobulbia</taxon>
        <taxon>Desulfobulbales</taxon>
        <taxon>Desulfobulbaceae</taxon>
        <taxon>Desulfobulbus</taxon>
    </lineage>
</organism>
<dbReference type="InterPro" id="IPR018774">
    <property type="entry name" value="Phage_Mu_GpT"/>
</dbReference>
<protein>
    <submittedName>
        <fullName evidence="2">Major head subunit protein</fullName>
    </submittedName>
</protein>
<dbReference type="KEGG" id="dpr:Despr_2436"/>
<evidence type="ECO:0000259" key="1">
    <source>
        <dbReference type="Pfam" id="PF10124"/>
    </source>
</evidence>
<name>A0A7U3YND3_DESPD</name>
<keyword evidence="3" id="KW-1185">Reference proteome</keyword>
<reference evidence="2 3" key="1">
    <citation type="journal article" date="2011" name="Stand. Genomic Sci.">
        <title>Complete genome sequence of Desulfobulbus propionicus type strain (1pr3).</title>
        <authorList>
            <person name="Pagani I."/>
            <person name="Lapidus A."/>
            <person name="Nolan M."/>
            <person name="Lucas S."/>
            <person name="Hammon N."/>
            <person name="Deshpande S."/>
            <person name="Cheng J.F."/>
            <person name="Chertkov O."/>
            <person name="Davenport K."/>
            <person name="Tapia R."/>
            <person name="Han C."/>
            <person name="Goodwin L."/>
            <person name="Pitluck S."/>
            <person name="Liolios K."/>
            <person name="Mavromatis K."/>
            <person name="Ivanova N."/>
            <person name="Mikhailova N."/>
            <person name="Pati A."/>
            <person name="Chen A."/>
            <person name="Palaniappan K."/>
            <person name="Land M."/>
            <person name="Hauser L."/>
            <person name="Chang Y.J."/>
            <person name="Jeffries C.D."/>
            <person name="Detter J.C."/>
            <person name="Brambilla E."/>
            <person name="Kannan K.P."/>
            <person name="Djao O.D."/>
            <person name="Rohde M."/>
            <person name="Pukall R."/>
            <person name="Spring S."/>
            <person name="Goker M."/>
            <person name="Sikorski J."/>
            <person name="Woyke T."/>
            <person name="Bristow J."/>
            <person name="Eisen J.A."/>
            <person name="Markowitz V."/>
            <person name="Hugenholtz P."/>
            <person name="Kyrpides N.C."/>
            <person name="Klenk H.P."/>
        </authorList>
    </citation>
    <scope>NUCLEOTIDE SEQUENCE [LARGE SCALE GENOMIC DNA]</scope>
    <source>
        <strain evidence="3">ATCC 33891 / DSM 2032 / 1pr3</strain>
    </source>
</reference>
<dbReference type="Proteomes" id="UP000006365">
    <property type="component" value="Chromosome"/>
</dbReference>